<keyword evidence="14" id="KW-1185">Reference proteome</keyword>
<dbReference type="Gene3D" id="1.10.520.10">
    <property type="match status" value="1"/>
</dbReference>
<dbReference type="PRINTS" id="PR00462">
    <property type="entry name" value="LIGNINASE"/>
</dbReference>
<dbReference type="RefSeq" id="XP_007831717.1">
    <property type="nucleotide sequence ID" value="XM_007833526.1"/>
</dbReference>
<dbReference type="Pfam" id="PF00141">
    <property type="entry name" value="peroxidase"/>
    <property type="match status" value="1"/>
</dbReference>
<dbReference type="AlphaFoldDB" id="W3XAK5"/>
<evidence type="ECO:0000256" key="8">
    <source>
        <dbReference type="PIRSR" id="PIRSR601621-2"/>
    </source>
</evidence>
<keyword evidence="4 11" id="KW-0560">Oxidoreductase</keyword>
<sequence>MQPRCLSYSSVLVISWRILSTAARGGVGRLVDLSNANIVTESSSQLFGDLLNDSRTRGGDKIARILQGIDSATRPSCSDYHAPGAPMSPACNADKCCIWSHITGEILPSFKGCTDFARGAIRQGFHDAAAWDVFSETGGADGSLLLSDELDRIENENIHDIGNLTKSWFKKYEDWGVSMADLIQVSAITATVACPGGPRIRLFVGRQDSDEANPAGLLPSPFDNADYLISLFENKTFSSTDLVALVGAHSISKQISVDPRRIGASQGITPKVLDTTFFENTLQGDNKTILIIPSDAKLAASKKTAKQWEMFAKSKATVAWNLAYARAYVRMSLLGVNNMNDMMECTKVLPPPIPTG</sequence>
<dbReference type="PROSITE" id="PS50873">
    <property type="entry name" value="PEROXIDASE_4"/>
    <property type="match status" value="1"/>
</dbReference>
<evidence type="ECO:0000256" key="9">
    <source>
        <dbReference type="PIRSR" id="PIRSR601621-3"/>
    </source>
</evidence>
<feature type="active site" description="Proton acceptor" evidence="7">
    <location>
        <position position="126"/>
    </location>
</feature>
<protein>
    <recommendedName>
        <fullName evidence="11">Peroxidase</fullName>
        <ecNumber evidence="11">1.11.1.-</ecNumber>
    </recommendedName>
</protein>
<evidence type="ECO:0000256" key="11">
    <source>
        <dbReference type="RuleBase" id="RU363051"/>
    </source>
</evidence>
<keyword evidence="6" id="KW-0325">Glycoprotein</keyword>
<dbReference type="GO" id="GO:0000302">
    <property type="term" value="P:response to reactive oxygen species"/>
    <property type="evidence" value="ECO:0007669"/>
    <property type="project" value="TreeGrafter"/>
</dbReference>
<feature type="binding site" evidence="8">
    <location>
        <position position="141"/>
    </location>
    <ligand>
        <name>Ca(2+)</name>
        <dbReference type="ChEBI" id="CHEBI:29108"/>
        <label>1</label>
    </ligand>
</feature>
<evidence type="ECO:0000256" key="7">
    <source>
        <dbReference type="PIRSR" id="PIRSR601621-1"/>
    </source>
</evidence>
<feature type="binding site" evidence="8">
    <location>
        <position position="250"/>
    </location>
    <ligand>
        <name>Ca(2+)</name>
        <dbReference type="ChEBI" id="CHEBI:29108"/>
        <label>2</label>
    </ligand>
</feature>
<feature type="domain" description="Plant heme peroxidase family profile" evidence="12">
    <location>
        <begin position="139"/>
        <end position="251"/>
    </location>
</feature>
<feature type="binding site" evidence="8">
    <location>
        <position position="127"/>
    </location>
    <ligand>
        <name>Ca(2+)</name>
        <dbReference type="ChEBI" id="CHEBI:29108"/>
        <label>1</label>
    </ligand>
</feature>
<dbReference type="HOGENOM" id="CLU_041038_1_0_1"/>
<feature type="binding site" description="axial binding residue" evidence="8">
    <location>
        <position position="249"/>
    </location>
    <ligand>
        <name>heme b</name>
        <dbReference type="ChEBI" id="CHEBI:60344"/>
    </ligand>
    <ligandPart>
        <name>Fe</name>
        <dbReference type="ChEBI" id="CHEBI:18248"/>
    </ligandPart>
</feature>
<feature type="binding site" evidence="8">
    <location>
        <position position="143"/>
    </location>
    <ligand>
        <name>Ca(2+)</name>
        <dbReference type="ChEBI" id="CHEBI:29108"/>
        <label>1</label>
    </ligand>
</feature>
<evidence type="ECO:0000256" key="2">
    <source>
        <dbReference type="ARBA" id="ARBA00022559"/>
    </source>
</evidence>
<dbReference type="Proteomes" id="UP000030651">
    <property type="component" value="Unassembled WGS sequence"/>
</dbReference>
<dbReference type="InterPro" id="IPR002016">
    <property type="entry name" value="Haem_peroxidase"/>
</dbReference>
<feature type="disulfide bond" evidence="10">
    <location>
        <begin position="113"/>
        <end position="194"/>
    </location>
</feature>
<feature type="binding site" evidence="8">
    <location>
        <position position="139"/>
    </location>
    <ligand>
        <name>Ca(2+)</name>
        <dbReference type="ChEBI" id="CHEBI:29108"/>
        <label>1</label>
    </ligand>
</feature>
<dbReference type="KEGG" id="pfy:PFICI_04945"/>
<reference evidence="14" key="1">
    <citation type="journal article" date="2015" name="BMC Genomics">
        <title>Genomic and transcriptomic analysis of the endophytic fungus Pestalotiopsis fici reveals its lifestyle and high potential for synthesis of natural products.</title>
        <authorList>
            <person name="Wang X."/>
            <person name="Zhang X."/>
            <person name="Liu L."/>
            <person name="Xiang M."/>
            <person name="Wang W."/>
            <person name="Sun X."/>
            <person name="Che Y."/>
            <person name="Guo L."/>
            <person name="Liu G."/>
            <person name="Guo L."/>
            <person name="Wang C."/>
            <person name="Yin W.B."/>
            <person name="Stadler M."/>
            <person name="Zhang X."/>
            <person name="Liu X."/>
        </authorList>
    </citation>
    <scope>NUCLEOTIDE SEQUENCE [LARGE SCALE GENOMIC DNA]</scope>
    <source>
        <strain evidence="14">W106-1 / CGMCC3.15140</strain>
    </source>
</reference>
<dbReference type="PANTHER" id="PTHR31356:SF66">
    <property type="entry name" value="CATALASE-PEROXIDASE"/>
    <property type="match status" value="1"/>
</dbReference>
<evidence type="ECO:0000313" key="13">
    <source>
        <dbReference type="EMBL" id="ETS83069.1"/>
    </source>
</evidence>
<dbReference type="InterPro" id="IPR019793">
    <property type="entry name" value="Peroxidases_heam-ligand_BS"/>
</dbReference>
<feature type="binding site" evidence="8">
    <location>
        <position position="274"/>
    </location>
    <ligand>
        <name>Ca(2+)</name>
        <dbReference type="ChEBI" id="CHEBI:29108"/>
        <label>2</label>
    </ligand>
</feature>
<feature type="binding site" evidence="8">
    <location>
        <position position="269"/>
    </location>
    <ligand>
        <name>Ca(2+)</name>
        <dbReference type="ChEBI" id="CHEBI:29108"/>
        <label>2</label>
    </ligand>
</feature>
<dbReference type="InterPro" id="IPR010255">
    <property type="entry name" value="Haem_peroxidase_sf"/>
</dbReference>
<keyword evidence="8" id="KW-0408">Iron</keyword>
<dbReference type="GO" id="GO:0020037">
    <property type="term" value="F:heme binding"/>
    <property type="evidence" value="ECO:0007669"/>
    <property type="project" value="UniProtKB-UniRule"/>
</dbReference>
<keyword evidence="2 11" id="KW-0575">Peroxidase</keyword>
<dbReference type="GO" id="GO:0034599">
    <property type="term" value="P:cellular response to oxidative stress"/>
    <property type="evidence" value="ECO:0007669"/>
    <property type="project" value="InterPro"/>
</dbReference>
<dbReference type="InterPro" id="IPR001621">
    <property type="entry name" value="Ligninase"/>
</dbReference>
<dbReference type="GeneID" id="19269958"/>
<dbReference type="InParanoid" id="W3XAK5"/>
<evidence type="ECO:0000256" key="10">
    <source>
        <dbReference type="PIRSR" id="PIRSR601621-4"/>
    </source>
</evidence>
<evidence type="ECO:0000256" key="5">
    <source>
        <dbReference type="ARBA" id="ARBA00023157"/>
    </source>
</evidence>
<dbReference type="OMA" id="EPNFHAN"/>
<dbReference type="STRING" id="1229662.W3XAK5"/>
<gene>
    <name evidence="13" type="ORF">PFICI_04945</name>
</gene>
<evidence type="ECO:0000313" key="14">
    <source>
        <dbReference type="Proteomes" id="UP000030651"/>
    </source>
</evidence>
<dbReference type="SUPFAM" id="SSF48113">
    <property type="entry name" value="Heme-dependent peroxidases"/>
    <property type="match status" value="1"/>
</dbReference>
<evidence type="ECO:0000256" key="6">
    <source>
        <dbReference type="ARBA" id="ARBA00023180"/>
    </source>
</evidence>
<dbReference type="EC" id="1.11.1.-" evidence="11"/>
<dbReference type="eggNOG" id="ENOG502SM0W">
    <property type="taxonomic scope" value="Eukaryota"/>
</dbReference>
<dbReference type="GO" id="GO:0042744">
    <property type="term" value="P:hydrogen peroxide catabolic process"/>
    <property type="evidence" value="ECO:0007669"/>
    <property type="project" value="TreeGrafter"/>
</dbReference>
<dbReference type="PRINTS" id="PR00458">
    <property type="entry name" value="PEROXIDASE"/>
</dbReference>
<comment type="similarity">
    <text evidence="1 11">Belongs to the peroxidase family. Ligninase subfamily.</text>
</comment>
<evidence type="ECO:0000256" key="3">
    <source>
        <dbReference type="ARBA" id="ARBA00022617"/>
    </source>
</evidence>
<dbReference type="PROSITE" id="PS00435">
    <property type="entry name" value="PEROXIDASE_1"/>
    <property type="match status" value="1"/>
</dbReference>
<dbReference type="OrthoDB" id="2113341at2759"/>
<dbReference type="GO" id="GO:0046872">
    <property type="term" value="F:metal ion binding"/>
    <property type="evidence" value="ECO:0007669"/>
    <property type="project" value="UniProtKB-UniRule"/>
</dbReference>
<evidence type="ECO:0000256" key="1">
    <source>
        <dbReference type="ARBA" id="ARBA00006089"/>
    </source>
</evidence>
<keyword evidence="8 11" id="KW-0106">Calcium</keyword>
<keyword evidence="8 11" id="KW-0479">Metal-binding</keyword>
<comment type="cofactor">
    <cofactor evidence="8 11">
        <name>Ca(2+)</name>
        <dbReference type="ChEBI" id="CHEBI:29108"/>
    </cofactor>
    <text evidence="8 11">Binds 2 calcium ions per subunit.</text>
</comment>
<accession>W3XAK5</accession>
<name>W3XAK5_PESFW</name>
<keyword evidence="3 8" id="KW-0349">Heme</keyword>
<feature type="disulfide bond" evidence="10">
    <location>
        <begin position="96"/>
        <end position="345"/>
    </location>
</feature>
<keyword evidence="5 10" id="KW-1015">Disulfide bond</keyword>
<dbReference type="PANTHER" id="PTHR31356">
    <property type="entry name" value="THYLAKOID LUMENAL 29 KDA PROTEIN, CHLOROPLASTIC-RELATED"/>
    <property type="match status" value="1"/>
</dbReference>
<proteinExistence type="inferred from homology"/>
<dbReference type="EMBL" id="KI912111">
    <property type="protein sequence ID" value="ETS83069.1"/>
    <property type="molecule type" value="Genomic_DNA"/>
</dbReference>
<dbReference type="InterPro" id="IPR044831">
    <property type="entry name" value="Ccp1-like"/>
</dbReference>
<organism evidence="13 14">
    <name type="scientific">Pestalotiopsis fici (strain W106-1 / CGMCC3.15140)</name>
    <dbReference type="NCBI Taxonomy" id="1229662"/>
    <lineage>
        <taxon>Eukaryota</taxon>
        <taxon>Fungi</taxon>
        <taxon>Dikarya</taxon>
        <taxon>Ascomycota</taxon>
        <taxon>Pezizomycotina</taxon>
        <taxon>Sordariomycetes</taxon>
        <taxon>Xylariomycetidae</taxon>
        <taxon>Amphisphaeriales</taxon>
        <taxon>Sporocadaceae</taxon>
        <taxon>Pestalotiopsis</taxon>
    </lineage>
</organism>
<dbReference type="Gene3D" id="1.10.420.10">
    <property type="entry name" value="Peroxidase, domain 2"/>
    <property type="match status" value="1"/>
</dbReference>
<feature type="site" description="Transition state stabilizer" evidence="9">
    <location>
        <position position="122"/>
    </location>
</feature>
<dbReference type="GO" id="GO:0004601">
    <property type="term" value="F:peroxidase activity"/>
    <property type="evidence" value="ECO:0007669"/>
    <property type="project" value="UniProtKB-KW"/>
</dbReference>
<evidence type="ECO:0000256" key="4">
    <source>
        <dbReference type="ARBA" id="ARBA00023002"/>
    </source>
</evidence>
<comment type="cofactor">
    <cofactor evidence="8">
        <name>heme b</name>
        <dbReference type="ChEBI" id="CHEBI:60344"/>
    </cofactor>
    <text evidence="8">Binds 1 heme b (iron(II)-protoporphyrin IX) group per subunit.</text>
</comment>
<evidence type="ECO:0000259" key="12">
    <source>
        <dbReference type="PROSITE" id="PS50873"/>
    </source>
</evidence>